<evidence type="ECO:0000259" key="7">
    <source>
        <dbReference type="Pfam" id="PF17801"/>
    </source>
</evidence>
<dbReference type="Gene3D" id="2.60.120.260">
    <property type="entry name" value="Galactose-binding domain-like"/>
    <property type="match status" value="1"/>
</dbReference>
<sequence length="331" mass="35765">MRIYNQHINVAQNDLTGPGRFADMDLLEVGNAGMTITEQATHFAAWAYFKSPLIISTRLTVRQHLARGGLSDPADSNQDMTSDVKAILQNRGIIVINQDSLGKPVKLAHRFSLDNDQFSGPLSNGDLAVLLVDQSNSRRLWDFVRTVTNLWTGEAISNTNRYFTTVEAHGSVPLRLSNIVRQNQAAPSLKYYEAEAAQTAGNANVQSCSGCSGGQKVGNVGNGNGNTLTFNNVYTSQSSQDVRFDYVNCEIGYLYDGGYGNVRGASISVNGGPGQSVVFPLSGYEWTRDVYKSFLVRLSGFNTSGANTITISGLSSVSPYAPDIDRIGVIA</sequence>
<dbReference type="PRINTS" id="PR00740">
    <property type="entry name" value="GLHYDRLASE27"/>
</dbReference>
<gene>
    <name evidence="8" type="ORF">PRZ48_011035</name>
</gene>
<dbReference type="SUPFAM" id="SSF51445">
    <property type="entry name" value="(Trans)glycosidases"/>
    <property type="match status" value="1"/>
</dbReference>
<reference evidence="8 9" key="1">
    <citation type="journal article" date="2023" name="G3 (Bethesda)">
        <title>A chromosome-level genome assembly of Zasmidium syzygii isolated from banana leaves.</title>
        <authorList>
            <person name="van Westerhoven A.C."/>
            <person name="Mehrabi R."/>
            <person name="Talebi R."/>
            <person name="Steentjes M.B.F."/>
            <person name="Corcolon B."/>
            <person name="Chong P.A."/>
            <person name="Kema G.H.J."/>
            <person name="Seidl M.F."/>
        </authorList>
    </citation>
    <scope>NUCLEOTIDE SEQUENCE [LARGE SCALE GENOMIC DNA]</scope>
    <source>
        <strain evidence="8 9">P124</strain>
    </source>
</reference>
<evidence type="ECO:0000256" key="2">
    <source>
        <dbReference type="ARBA" id="ARBA00009743"/>
    </source>
</evidence>
<evidence type="ECO:0000256" key="3">
    <source>
        <dbReference type="ARBA" id="ARBA00012755"/>
    </source>
</evidence>
<evidence type="ECO:0000313" key="9">
    <source>
        <dbReference type="Proteomes" id="UP001305779"/>
    </source>
</evidence>
<dbReference type="InterPro" id="IPR008979">
    <property type="entry name" value="Galactose-bd-like_sf"/>
</dbReference>
<organism evidence="8 9">
    <name type="scientific">Zasmidium cellare</name>
    <name type="common">Wine cellar mold</name>
    <name type="synonym">Racodium cellare</name>
    <dbReference type="NCBI Taxonomy" id="395010"/>
    <lineage>
        <taxon>Eukaryota</taxon>
        <taxon>Fungi</taxon>
        <taxon>Dikarya</taxon>
        <taxon>Ascomycota</taxon>
        <taxon>Pezizomycotina</taxon>
        <taxon>Dothideomycetes</taxon>
        <taxon>Dothideomycetidae</taxon>
        <taxon>Mycosphaerellales</taxon>
        <taxon>Mycosphaerellaceae</taxon>
        <taxon>Zasmidium</taxon>
    </lineage>
</organism>
<dbReference type="Proteomes" id="UP001305779">
    <property type="component" value="Unassembled WGS sequence"/>
</dbReference>
<name>A0ABR0EAB1_ZASCE</name>
<comment type="catalytic activity">
    <reaction evidence="1 6">
        <text>Hydrolysis of terminal, non-reducing alpha-D-galactose residues in alpha-D-galactosides, including galactose oligosaccharides, galactomannans and galactolipids.</text>
        <dbReference type="EC" id="3.2.1.22"/>
    </reaction>
</comment>
<keyword evidence="5 6" id="KW-0326">Glycosidase</keyword>
<dbReference type="PANTHER" id="PTHR11452:SF75">
    <property type="entry name" value="ALPHA-GALACTOSIDASE MEL1"/>
    <property type="match status" value="1"/>
</dbReference>
<dbReference type="InterPro" id="IPR013785">
    <property type="entry name" value="Aldolase_TIM"/>
</dbReference>
<keyword evidence="4 6" id="KW-0378">Hydrolase</keyword>
<dbReference type="EC" id="3.2.1.22" evidence="3 6"/>
<dbReference type="EMBL" id="JAXOVC010000008">
    <property type="protein sequence ID" value="KAK4498377.1"/>
    <property type="molecule type" value="Genomic_DNA"/>
</dbReference>
<dbReference type="InterPro" id="IPR017853">
    <property type="entry name" value="GH"/>
</dbReference>
<comment type="similarity">
    <text evidence="2 6">Belongs to the glycosyl hydrolase 27 family.</text>
</comment>
<dbReference type="InterPro" id="IPR002241">
    <property type="entry name" value="Glyco_hydro_27"/>
</dbReference>
<proteinExistence type="inferred from homology"/>
<protein>
    <recommendedName>
        <fullName evidence="3 6">Alpha-galactosidase</fullName>
        <ecNumber evidence="3 6">3.2.1.22</ecNumber>
    </recommendedName>
    <alternativeName>
        <fullName evidence="6">Melibiase</fullName>
    </alternativeName>
</protein>
<dbReference type="SUPFAM" id="SSF49785">
    <property type="entry name" value="Galactose-binding domain-like"/>
    <property type="match status" value="1"/>
</dbReference>
<accession>A0ABR0EAB1</accession>
<comment type="caution">
    <text evidence="8">The sequence shown here is derived from an EMBL/GenBank/DDBJ whole genome shotgun (WGS) entry which is preliminary data.</text>
</comment>
<keyword evidence="9" id="KW-1185">Reference proteome</keyword>
<dbReference type="CDD" id="cd04081">
    <property type="entry name" value="CBM35_galactosidase-like"/>
    <property type="match status" value="1"/>
</dbReference>
<evidence type="ECO:0000256" key="1">
    <source>
        <dbReference type="ARBA" id="ARBA00001255"/>
    </source>
</evidence>
<dbReference type="Pfam" id="PF16499">
    <property type="entry name" value="Melibiase_2"/>
    <property type="match status" value="1"/>
</dbReference>
<dbReference type="Gene3D" id="3.20.20.70">
    <property type="entry name" value="Aldolase class I"/>
    <property type="match status" value="1"/>
</dbReference>
<dbReference type="InterPro" id="IPR041233">
    <property type="entry name" value="Melibiase_C"/>
</dbReference>
<evidence type="ECO:0000256" key="6">
    <source>
        <dbReference type="RuleBase" id="RU361168"/>
    </source>
</evidence>
<feature type="domain" description="Alpha galactosidase C-terminal" evidence="7">
    <location>
        <begin position="118"/>
        <end position="176"/>
    </location>
</feature>
<dbReference type="PANTHER" id="PTHR11452">
    <property type="entry name" value="ALPHA-GALACTOSIDASE/ALPHA-N-ACETYLGALACTOSAMINIDASE"/>
    <property type="match status" value="1"/>
</dbReference>
<evidence type="ECO:0000313" key="8">
    <source>
        <dbReference type="EMBL" id="KAK4498377.1"/>
    </source>
</evidence>
<dbReference type="SUPFAM" id="SSF51011">
    <property type="entry name" value="Glycosyl hydrolase domain"/>
    <property type="match status" value="1"/>
</dbReference>
<evidence type="ECO:0000256" key="4">
    <source>
        <dbReference type="ARBA" id="ARBA00022801"/>
    </source>
</evidence>
<dbReference type="Pfam" id="PF17801">
    <property type="entry name" value="Melibiase_C"/>
    <property type="match status" value="1"/>
</dbReference>
<keyword evidence="6" id="KW-1015">Disulfide bond</keyword>
<evidence type="ECO:0000256" key="5">
    <source>
        <dbReference type="ARBA" id="ARBA00023295"/>
    </source>
</evidence>